<feature type="coiled-coil region" evidence="1">
    <location>
        <begin position="62"/>
        <end position="110"/>
    </location>
</feature>
<evidence type="ECO:0000256" key="2">
    <source>
        <dbReference type="SAM" id="MobiDB-lite"/>
    </source>
</evidence>
<sequence>MQRHVQPAPVQQQNSPSEAAPAPVLLNTTIPATPPPMAEVPDTYRGRLSQFRILEESRHALIEELLDKLESAESRLQQTELDLQSEQNVRRRLQSEVVEAKERENALVEKA</sequence>
<organism evidence="3 4">
    <name type="scientific">Glonium stellatum</name>
    <dbReference type="NCBI Taxonomy" id="574774"/>
    <lineage>
        <taxon>Eukaryota</taxon>
        <taxon>Fungi</taxon>
        <taxon>Dikarya</taxon>
        <taxon>Ascomycota</taxon>
        <taxon>Pezizomycotina</taxon>
        <taxon>Dothideomycetes</taxon>
        <taxon>Pleosporomycetidae</taxon>
        <taxon>Gloniales</taxon>
        <taxon>Gloniaceae</taxon>
        <taxon>Glonium</taxon>
    </lineage>
</organism>
<gene>
    <name evidence="3" type="ORF">AOQ84DRAFT_365623</name>
</gene>
<dbReference type="Proteomes" id="UP000250140">
    <property type="component" value="Unassembled WGS sequence"/>
</dbReference>
<dbReference type="EMBL" id="KV750016">
    <property type="protein sequence ID" value="OCL06653.1"/>
    <property type="molecule type" value="Genomic_DNA"/>
</dbReference>
<dbReference type="AlphaFoldDB" id="A0A8E2EXU4"/>
<dbReference type="OrthoDB" id="2270193at2759"/>
<proteinExistence type="predicted"/>
<keyword evidence="1" id="KW-0175">Coiled coil</keyword>
<feature type="region of interest" description="Disordered" evidence="2">
    <location>
        <begin position="1"/>
        <end position="40"/>
    </location>
</feature>
<accession>A0A8E2EXU4</accession>
<keyword evidence="4" id="KW-1185">Reference proteome</keyword>
<feature type="non-terminal residue" evidence="3">
    <location>
        <position position="111"/>
    </location>
</feature>
<name>A0A8E2EXU4_9PEZI</name>
<evidence type="ECO:0000256" key="1">
    <source>
        <dbReference type="SAM" id="Coils"/>
    </source>
</evidence>
<reference evidence="3 4" key="1">
    <citation type="journal article" date="2016" name="Nat. Commun.">
        <title>Ectomycorrhizal ecology is imprinted in the genome of the dominant symbiotic fungus Cenococcum geophilum.</title>
        <authorList>
            <consortium name="DOE Joint Genome Institute"/>
            <person name="Peter M."/>
            <person name="Kohler A."/>
            <person name="Ohm R.A."/>
            <person name="Kuo A."/>
            <person name="Krutzmann J."/>
            <person name="Morin E."/>
            <person name="Arend M."/>
            <person name="Barry K.W."/>
            <person name="Binder M."/>
            <person name="Choi C."/>
            <person name="Clum A."/>
            <person name="Copeland A."/>
            <person name="Grisel N."/>
            <person name="Haridas S."/>
            <person name="Kipfer T."/>
            <person name="LaButti K."/>
            <person name="Lindquist E."/>
            <person name="Lipzen A."/>
            <person name="Maire R."/>
            <person name="Meier B."/>
            <person name="Mihaltcheva S."/>
            <person name="Molinier V."/>
            <person name="Murat C."/>
            <person name="Poggeler S."/>
            <person name="Quandt C.A."/>
            <person name="Sperisen C."/>
            <person name="Tritt A."/>
            <person name="Tisserant E."/>
            <person name="Crous P.W."/>
            <person name="Henrissat B."/>
            <person name="Nehls U."/>
            <person name="Egli S."/>
            <person name="Spatafora J.W."/>
            <person name="Grigoriev I.V."/>
            <person name="Martin F.M."/>
        </authorList>
    </citation>
    <scope>NUCLEOTIDE SEQUENCE [LARGE SCALE GENOMIC DNA]</scope>
    <source>
        <strain evidence="3 4">CBS 207.34</strain>
    </source>
</reference>
<protein>
    <submittedName>
        <fullName evidence="3">Uncharacterized protein</fullName>
    </submittedName>
</protein>
<evidence type="ECO:0000313" key="4">
    <source>
        <dbReference type="Proteomes" id="UP000250140"/>
    </source>
</evidence>
<evidence type="ECO:0000313" key="3">
    <source>
        <dbReference type="EMBL" id="OCL06653.1"/>
    </source>
</evidence>